<name>A0A644XTJ0_9ZZZZ</name>
<dbReference type="EC" id="3.6.3.17" evidence="11"/>
<evidence type="ECO:0000256" key="4">
    <source>
        <dbReference type="ARBA" id="ARBA00022597"/>
    </source>
</evidence>
<dbReference type="AlphaFoldDB" id="A0A644XTJ0"/>
<keyword evidence="11" id="KW-0378">Hydrolase</keyword>
<evidence type="ECO:0000256" key="1">
    <source>
        <dbReference type="ARBA" id="ARBA00004202"/>
    </source>
</evidence>
<dbReference type="Gene3D" id="3.40.50.300">
    <property type="entry name" value="P-loop containing nucleotide triphosphate hydrolases"/>
    <property type="match status" value="2"/>
</dbReference>
<dbReference type="InterPro" id="IPR027417">
    <property type="entry name" value="P-loop_NTPase"/>
</dbReference>
<evidence type="ECO:0000256" key="6">
    <source>
        <dbReference type="ARBA" id="ARBA00022741"/>
    </source>
</evidence>
<dbReference type="PANTHER" id="PTHR43790">
    <property type="entry name" value="CARBOHYDRATE TRANSPORT ATP-BINDING PROTEIN MG119-RELATED"/>
    <property type="match status" value="1"/>
</dbReference>
<keyword evidence="4" id="KW-0762">Sugar transport</keyword>
<sequence length="505" mass="55541">MPNALLEVHNLTKIFPGIRALDDVHLTLRSGEVHALIGENGAGKSTLVKVLTGVYIPTSGTLTFEGKEVAFRNALDAQASGIVAIHQEASMFPELTVTENIFMGHHLRNPRTKKLDWKAMTEQTRQLLARMQLDIDPDTLVKNLSVAKRHMVEITKALSLDAKLVIMDEPTSALTGREVEDLFRIVRSLKEQGKAILFISHKFDEIFTICDYYTVFRDGQYIGEGKVAESNEDAIINMMIGRSIDQLYPEHQKQKGKEVLRIEKLCQLGAFKDISFTLHEGEVLGLFGLVGAGRSEVVRTIFGIDKSSGGSMHLLGEPFKPKGAKESMRRGIALVPEDRQKQGLVLKMSLTNNISLPVLKQLSFKGMVTSAGKERTYVQCHGNQMEIKSAGYHVDAETLSGGNQQKVVLAKWIGTSPKILILDEPTKGIDVATKAAVHQFVCDMAQKGVAVILISSELPEILGMSDRILVMHEGYQTAILDARKATAESVMKAAIATTVMEDTHA</sequence>
<dbReference type="Pfam" id="PF00005">
    <property type="entry name" value="ABC_tran"/>
    <property type="match status" value="2"/>
</dbReference>
<evidence type="ECO:0000259" key="10">
    <source>
        <dbReference type="PROSITE" id="PS50893"/>
    </source>
</evidence>
<evidence type="ECO:0000313" key="11">
    <source>
        <dbReference type="EMBL" id="MPM19409.1"/>
    </source>
</evidence>
<keyword evidence="8" id="KW-1278">Translocase</keyword>
<dbReference type="GO" id="GO:0005886">
    <property type="term" value="C:plasma membrane"/>
    <property type="evidence" value="ECO:0007669"/>
    <property type="project" value="UniProtKB-SubCell"/>
</dbReference>
<dbReference type="PROSITE" id="PS00211">
    <property type="entry name" value="ABC_TRANSPORTER_1"/>
    <property type="match status" value="1"/>
</dbReference>
<dbReference type="GO" id="GO:0016887">
    <property type="term" value="F:ATP hydrolysis activity"/>
    <property type="evidence" value="ECO:0007669"/>
    <property type="project" value="InterPro"/>
</dbReference>
<keyword evidence="3" id="KW-1003">Cell membrane</keyword>
<dbReference type="GO" id="GO:0005524">
    <property type="term" value="F:ATP binding"/>
    <property type="evidence" value="ECO:0007669"/>
    <property type="project" value="UniProtKB-KW"/>
</dbReference>
<keyword evidence="2" id="KW-0813">Transport</keyword>
<comment type="subcellular location">
    <subcellularLocation>
        <location evidence="1">Cell membrane</location>
        <topology evidence="1">Peripheral membrane protein</topology>
    </subcellularLocation>
</comment>
<keyword evidence="6" id="KW-0547">Nucleotide-binding</keyword>
<dbReference type="SUPFAM" id="SSF52540">
    <property type="entry name" value="P-loop containing nucleoside triphosphate hydrolases"/>
    <property type="match status" value="2"/>
</dbReference>
<organism evidence="11">
    <name type="scientific">bioreactor metagenome</name>
    <dbReference type="NCBI Taxonomy" id="1076179"/>
    <lineage>
        <taxon>unclassified sequences</taxon>
        <taxon>metagenomes</taxon>
        <taxon>ecological metagenomes</taxon>
    </lineage>
</organism>
<dbReference type="InterPro" id="IPR003439">
    <property type="entry name" value="ABC_transporter-like_ATP-bd"/>
</dbReference>
<feature type="domain" description="ABC transporter" evidence="10">
    <location>
        <begin position="254"/>
        <end position="498"/>
    </location>
</feature>
<dbReference type="PANTHER" id="PTHR43790:SF3">
    <property type="entry name" value="D-ALLOSE IMPORT ATP-BINDING PROTEIN ALSA-RELATED"/>
    <property type="match status" value="1"/>
</dbReference>
<keyword evidence="7 11" id="KW-0067">ATP-binding</keyword>
<evidence type="ECO:0000256" key="9">
    <source>
        <dbReference type="ARBA" id="ARBA00023136"/>
    </source>
</evidence>
<feature type="domain" description="ABC transporter" evidence="10">
    <location>
        <begin position="6"/>
        <end position="243"/>
    </location>
</feature>
<evidence type="ECO:0000256" key="7">
    <source>
        <dbReference type="ARBA" id="ARBA00022840"/>
    </source>
</evidence>
<dbReference type="CDD" id="cd03215">
    <property type="entry name" value="ABC_Carb_Monos_II"/>
    <property type="match status" value="1"/>
</dbReference>
<dbReference type="PROSITE" id="PS50893">
    <property type="entry name" value="ABC_TRANSPORTER_2"/>
    <property type="match status" value="2"/>
</dbReference>
<dbReference type="InterPro" id="IPR050107">
    <property type="entry name" value="ABC_carbohydrate_import_ATPase"/>
</dbReference>
<dbReference type="InterPro" id="IPR003593">
    <property type="entry name" value="AAA+_ATPase"/>
</dbReference>
<comment type="caution">
    <text evidence="11">The sequence shown here is derived from an EMBL/GenBank/DDBJ whole genome shotgun (WGS) entry which is preliminary data.</text>
</comment>
<gene>
    <name evidence="11" type="primary">rbsA_26</name>
    <name evidence="11" type="ORF">SDC9_65832</name>
</gene>
<evidence type="ECO:0000256" key="3">
    <source>
        <dbReference type="ARBA" id="ARBA00022475"/>
    </source>
</evidence>
<keyword evidence="9" id="KW-0472">Membrane</keyword>
<evidence type="ECO:0000256" key="5">
    <source>
        <dbReference type="ARBA" id="ARBA00022737"/>
    </source>
</evidence>
<reference evidence="11" key="1">
    <citation type="submission" date="2019-08" db="EMBL/GenBank/DDBJ databases">
        <authorList>
            <person name="Kucharzyk K."/>
            <person name="Murdoch R.W."/>
            <person name="Higgins S."/>
            <person name="Loffler F."/>
        </authorList>
    </citation>
    <scope>NUCLEOTIDE SEQUENCE</scope>
</reference>
<dbReference type="EMBL" id="VSSQ01003171">
    <property type="protein sequence ID" value="MPM19409.1"/>
    <property type="molecule type" value="Genomic_DNA"/>
</dbReference>
<keyword evidence="5" id="KW-0677">Repeat</keyword>
<proteinExistence type="predicted"/>
<dbReference type="FunFam" id="3.40.50.300:FF:000127">
    <property type="entry name" value="Ribose import ATP-binding protein RbsA"/>
    <property type="match status" value="1"/>
</dbReference>
<dbReference type="SMART" id="SM00382">
    <property type="entry name" value="AAA"/>
    <property type="match status" value="2"/>
</dbReference>
<protein>
    <submittedName>
        <fullName evidence="11">Ribose import ATP-binding protein RbsA</fullName>
        <ecNumber evidence="11">3.6.3.17</ecNumber>
    </submittedName>
</protein>
<accession>A0A644XTJ0</accession>
<dbReference type="InterPro" id="IPR017871">
    <property type="entry name" value="ABC_transporter-like_CS"/>
</dbReference>
<evidence type="ECO:0000256" key="8">
    <source>
        <dbReference type="ARBA" id="ARBA00022967"/>
    </source>
</evidence>
<evidence type="ECO:0000256" key="2">
    <source>
        <dbReference type="ARBA" id="ARBA00022448"/>
    </source>
</evidence>
<dbReference type="CDD" id="cd03216">
    <property type="entry name" value="ABC_Carb_Monos_I"/>
    <property type="match status" value="1"/>
</dbReference>